<dbReference type="GeneID" id="96624197"/>
<reference evidence="2 3" key="1">
    <citation type="submission" date="2020-09" db="EMBL/GenBank/DDBJ databases">
        <title>Investigation of environmental microbes.</title>
        <authorList>
            <person name="Ou Y."/>
            <person name="Kang Q."/>
        </authorList>
    </citation>
    <scope>NUCLEOTIDE SEQUENCE [LARGE SCALE GENOMIC DNA]</scope>
    <source>
        <strain evidence="2 3">KJZ-14</strain>
    </source>
</reference>
<organism evidence="2 3">
    <name type="scientific">Rothia terrae</name>
    <dbReference type="NCBI Taxonomy" id="396015"/>
    <lineage>
        <taxon>Bacteria</taxon>
        <taxon>Bacillati</taxon>
        <taxon>Actinomycetota</taxon>
        <taxon>Actinomycetes</taxon>
        <taxon>Micrococcales</taxon>
        <taxon>Micrococcaceae</taxon>
        <taxon>Rothia</taxon>
    </lineage>
</organism>
<keyword evidence="3" id="KW-1185">Reference proteome</keyword>
<gene>
    <name evidence="2" type="ORF">IDM49_08080</name>
</gene>
<evidence type="ECO:0000256" key="1">
    <source>
        <dbReference type="SAM" id="Phobius"/>
    </source>
</evidence>
<keyword evidence="1" id="KW-0472">Membrane</keyword>
<keyword evidence="1" id="KW-0812">Transmembrane</keyword>
<dbReference type="EMBL" id="CP061539">
    <property type="protein sequence ID" value="QNV37200.1"/>
    <property type="molecule type" value="Genomic_DNA"/>
</dbReference>
<dbReference type="AlphaFoldDB" id="A0A7H2BC04"/>
<feature type="transmembrane region" description="Helical" evidence="1">
    <location>
        <begin position="27"/>
        <end position="48"/>
    </location>
</feature>
<protein>
    <submittedName>
        <fullName evidence="2">Uncharacterized protein</fullName>
    </submittedName>
</protein>
<dbReference type="KEGG" id="rter:IDM49_08080"/>
<dbReference type="RefSeq" id="WP_190724137.1">
    <property type="nucleotide sequence ID" value="NZ_CP061539.1"/>
</dbReference>
<dbReference type="Proteomes" id="UP000516404">
    <property type="component" value="Chromosome"/>
</dbReference>
<proteinExistence type="predicted"/>
<accession>A0A7H2BC04</accession>
<evidence type="ECO:0000313" key="3">
    <source>
        <dbReference type="Proteomes" id="UP000516404"/>
    </source>
</evidence>
<name>A0A7H2BC04_9MICC</name>
<keyword evidence="1" id="KW-1133">Transmembrane helix</keyword>
<sequence length="161" mass="18685">MKILFEPLGFRIVPDDYVEPDVSPLMLYLWSGFVAMVFICVPTGYLAIQRYSAEHTDTYITCTLKDASVSERAERAERNEARVVFKTEGCTTFIYEGFNFDLCPRDLESKLKSYSGQQIMFRQSPFYWLPTQSHETDQFAVGDLDFRTWNIHQLRSNTCSS</sequence>
<evidence type="ECO:0000313" key="2">
    <source>
        <dbReference type="EMBL" id="QNV37200.1"/>
    </source>
</evidence>